<feature type="transmembrane region" description="Helical" evidence="2">
    <location>
        <begin position="108"/>
        <end position="131"/>
    </location>
</feature>
<accession>A0A1I7ZRV9</accession>
<evidence type="ECO:0000313" key="3">
    <source>
        <dbReference type="Proteomes" id="UP000095287"/>
    </source>
</evidence>
<dbReference type="AlphaFoldDB" id="A0A1I7ZRV9"/>
<keyword evidence="2" id="KW-0472">Membrane</keyword>
<keyword evidence="3" id="KW-1185">Reference proteome</keyword>
<dbReference type="WBParaSite" id="L893_g28925.t1">
    <property type="protein sequence ID" value="L893_g28925.t1"/>
    <property type="gene ID" value="L893_g28925"/>
</dbReference>
<dbReference type="Proteomes" id="UP000095287">
    <property type="component" value="Unplaced"/>
</dbReference>
<feature type="region of interest" description="Disordered" evidence="1">
    <location>
        <begin position="138"/>
        <end position="184"/>
    </location>
</feature>
<protein>
    <submittedName>
        <fullName evidence="4">Cell cycle control protein 50A</fullName>
    </submittedName>
</protein>
<dbReference type="GO" id="GO:0006644">
    <property type="term" value="P:phospholipid metabolic process"/>
    <property type="evidence" value="ECO:0007669"/>
    <property type="project" value="TreeGrafter"/>
</dbReference>
<name>A0A1I7ZRV9_9BILA</name>
<dbReference type="GO" id="GO:0004620">
    <property type="term" value="F:phospholipase activity"/>
    <property type="evidence" value="ECO:0007669"/>
    <property type="project" value="InterPro"/>
</dbReference>
<feature type="compositionally biased region" description="Basic and acidic residues" evidence="1">
    <location>
        <begin position="140"/>
        <end position="155"/>
    </location>
</feature>
<dbReference type="InterPro" id="IPR038885">
    <property type="entry name" value="PLB1"/>
</dbReference>
<keyword evidence="2" id="KW-0812">Transmembrane</keyword>
<proteinExistence type="predicted"/>
<dbReference type="PANTHER" id="PTHR21325">
    <property type="entry name" value="PHOSPHOLIPASE B, PLB1"/>
    <property type="match status" value="1"/>
</dbReference>
<reference evidence="4" key="1">
    <citation type="submission" date="2016-11" db="UniProtKB">
        <authorList>
            <consortium name="WormBaseParasite"/>
        </authorList>
    </citation>
    <scope>IDENTIFICATION</scope>
</reference>
<evidence type="ECO:0000256" key="2">
    <source>
        <dbReference type="SAM" id="Phobius"/>
    </source>
</evidence>
<organism evidence="3 4">
    <name type="scientific">Steinernema glaseri</name>
    <dbReference type="NCBI Taxonomy" id="37863"/>
    <lineage>
        <taxon>Eukaryota</taxon>
        <taxon>Metazoa</taxon>
        <taxon>Ecdysozoa</taxon>
        <taxon>Nematoda</taxon>
        <taxon>Chromadorea</taxon>
        <taxon>Rhabditida</taxon>
        <taxon>Tylenchina</taxon>
        <taxon>Panagrolaimomorpha</taxon>
        <taxon>Strongyloidoidea</taxon>
        <taxon>Steinernematidae</taxon>
        <taxon>Steinernema</taxon>
    </lineage>
</organism>
<sequence length="184" mass="21086">MLAIPMLTVTSRYPYSLFIPNKPLLNRRGHSYAAKWLWNRLITGEKYNLSAAILSEDAYYCPGMGCPYFRTQENRHYCKILRHVDVEDLEELEQNDAGKKPRRSKRHLYTTTGVIFFVAFCTVATLGTVFYQKSKKGSKGRFDQAPEGQNKDEPSHSIAQAVEEQLLQMPKHPHLSHQNSVAPN</sequence>
<evidence type="ECO:0000313" key="4">
    <source>
        <dbReference type="WBParaSite" id="L893_g28925.t1"/>
    </source>
</evidence>
<evidence type="ECO:0000256" key="1">
    <source>
        <dbReference type="SAM" id="MobiDB-lite"/>
    </source>
</evidence>
<dbReference type="PANTHER" id="PTHR21325:SF32">
    <property type="entry name" value="LIPASE_GDSL DOMAIN-CONTAINING PROTEIN"/>
    <property type="match status" value="1"/>
</dbReference>
<keyword evidence="2" id="KW-1133">Transmembrane helix</keyword>